<dbReference type="GO" id="GO:0012505">
    <property type="term" value="C:endomembrane system"/>
    <property type="evidence" value="ECO:0007669"/>
    <property type="project" value="UniProtKB-SubCell"/>
</dbReference>
<keyword evidence="6 9" id="KW-0472">Membrane</keyword>
<dbReference type="RefSeq" id="WP_109646548.1">
    <property type="nucleotide sequence ID" value="NZ_QGGB01000006.1"/>
</dbReference>
<dbReference type="GO" id="GO:0045259">
    <property type="term" value="C:proton-transporting ATP synthase complex"/>
    <property type="evidence" value="ECO:0007669"/>
    <property type="project" value="UniProtKB-KW"/>
</dbReference>
<evidence type="ECO:0000256" key="5">
    <source>
        <dbReference type="ARBA" id="ARBA00023065"/>
    </source>
</evidence>
<evidence type="ECO:0000256" key="3">
    <source>
        <dbReference type="ARBA" id="ARBA00005712"/>
    </source>
</evidence>
<keyword evidence="9" id="KW-1003">Cell membrane</keyword>
<evidence type="ECO:0000256" key="7">
    <source>
        <dbReference type="ARBA" id="ARBA00023196"/>
    </source>
</evidence>
<dbReference type="PANTHER" id="PTHR13822:SF10">
    <property type="entry name" value="ATP SYNTHASE EPSILON CHAIN, CHLOROPLASTIC"/>
    <property type="match status" value="1"/>
</dbReference>
<dbReference type="HAMAP" id="MF_00530">
    <property type="entry name" value="ATP_synth_epsil_bac"/>
    <property type="match status" value="1"/>
</dbReference>
<evidence type="ECO:0000256" key="6">
    <source>
        <dbReference type="ARBA" id="ARBA00023136"/>
    </source>
</evidence>
<evidence type="ECO:0000256" key="8">
    <source>
        <dbReference type="ARBA" id="ARBA00023310"/>
    </source>
</evidence>
<keyword evidence="13" id="KW-1185">Reference proteome</keyword>
<evidence type="ECO:0000313" key="12">
    <source>
        <dbReference type="EMBL" id="PWN06435.1"/>
    </source>
</evidence>
<gene>
    <name evidence="9 12" type="primary">atpC</name>
    <name evidence="12" type="ORF">DDZ15_07875</name>
</gene>
<protein>
    <recommendedName>
        <fullName evidence="9">ATP synthase epsilon chain</fullName>
    </recommendedName>
    <alternativeName>
        <fullName evidence="9">ATP synthase F1 sector epsilon subunit</fullName>
    </alternativeName>
    <alternativeName>
        <fullName evidence="9">F-ATPase epsilon subunit</fullName>
    </alternativeName>
</protein>
<dbReference type="EMBL" id="QGGB01000006">
    <property type="protein sequence ID" value="PWN06435.1"/>
    <property type="molecule type" value="Genomic_DNA"/>
</dbReference>
<dbReference type="SUPFAM" id="SSF51344">
    <property type="entry name" value="Epsilon subunit of F1F0-ATP synthase N-terminal domain"/>
    <property type="match status" value="1"/>
</dbReference>
<evidence type="ECO:0000256" key="10">
    <source>
        <dbReference type="RuleBase" id="RU003656"/>
    </source>
</evidence>
<name>A0A316TTW6_9BACT</name>
<dbReference type="GO" id="GO:0046933">
    <property type="term" value="F:proton-transporting ATP synthase activity, rotational mechanism"/>
    <property type="evidence" value="ECO:0007669"/>
    <property type="project" value="UniProtKB-UniRule"/>
</dbReference>
<comment type="similarity">
    <text evidence="3 9 10">Belongs to the ATPase epsilon chain family.</text>
</comment>
<sequence length="131" mass="13977">MANTFQAQVLTPDGSLFEGEVTGVRVPGVQGNFMMLHNHAPIVSTLGVGAVVITKPDNSEIVYAVSGGFVEMNDNSMTLLAEKAEEASEIDKEEAEMLLKEAKGLLSDTVGDRSKAEKEVAIAKNRLKLAD</sequence>
<evidence type="ECO:0000256" key="4">
    <source>
        <dbReference type="ARBA" id="ARBA00022448"/>
    </source>
</evidence>
<evidence type="ECO:0000313" key="13">
    <source>
        <dbReference type="Proteomes" id="UP000245533"/>
    </source>
</evidence>
<comment type="subunit">
    <text evidence="9 10">F-type ATPases have 2 components, CF(1) - the catalytic core - and CF(0) - the membrane proton channel. CF(1) has five subunits: alpha(3), beta(3), gamma(1), delta(1), epsilon(1). CF(0) has three main subunits: a, b and c.</text>
</comment>
<feature type="domain" description="ATP synthase F1 complex delta/epsilon subunit N-terminal" evidence="11">
    <location>
        <begin position="5"/>
        <end position="84"/>
    </location>
</feature>
<dbReference type="GO" id="GO:0005524">
    <property type="term" value="F:ATP binding"/>
    <property type="evidence" value="ECO:0007669"/>
    <property type="project" value="UniProtKB-UniRule"/>
</dbReference>
<dbReference type="Gene3D" id="2.60.15.10">
    <property type="entry name" value="F0F1 ATP synthase delta/epsilon subunit, N-terminal"/>
    <property type="match status" value="1"/>
</dbReference>
<evidence type="ECO:0000259" key="11">
    <source>
        <dbReference type="Pfam" id="PF02823"/>
    </source>
</evidence>
<comment type="subcellular location">
    <subcellularLocation>
        <location evidence="9">Cell membrane</location>
        <topology evidence="9">Peripheral membrane protein</topology>
    </subcellularLocation>
    <subcellularLocation>
        <location evidence="2">Endomembrane system</location>
        <topology evidence="2">Peripheral membrane protein</topology>
    </subcellularLocation>
</comment>
<evidence type="ECO:0000256" key="1">
    <source>
        <dbReference type="ARBA" id="ARBA00003543"/>
    </source>
</evidence>
<comment type="function">
    <text evidence="1 9">Produces ATP from ADP in the presence of a proton gradient across the membrane.</text>
</comment>
<dbReference type="InterPro" id="IPR020546">
    <property type="entry name" value="ATP_synth_F1_dsu/esu_N"/>
</dbReference>
<comment type="caution">
    <text evidence="12">The sequence shown here is derived from an EMBL/GenBank/DDBJ whole genome shotgun (WGS) entry which is preliminary data.</text>
</comment>
<accession>A0A316TTW6</accession>
<dbReference type="InterPro" id="IPR001469">
    <property type="entry name" value="ATP_synth_F1_dsu/esu"/>
</dbReference>
<evidence type="ECO:0000256" key="2">
    <source>
        <dbReference type="ARBA" id="ARBA00004184"/>
    </source>
</evidence>
<dbReference type="AlphaFoldDB" id="A0A316TTW6"/>
<organism evidence="12 13">
    <name type="scientific">Rhodohalobacter mucosus</name>
    <dbReference type="NCBI Taxonomy" id="2079485"/>
    <lineage>
        <taxon>Bacteria</taxon>
        <taxon>Pseudomonadati</taxon>
        <taxon>Balneolota</taxon>
        <taxon>Balneolia</taxon>
        <taxon>Balneolales</taxon>
        <taxon>Balneolaceae</taxon>
        <taxon>Rhodohalobacter</taxon>
    </lineage>
</organism>
<dbReference type="PANTHER" id="PTHR13822">
    <property type="entry name" value="ATP SYNTHASE DELTA/EPSILON CHAIN"/>
    <property type="match status" value="1"/>
</dbReference>
<keyword evidence="5 9" id="KW-0406">Ion transport</keyword>
<dbReference type="OrthoDB" id="5294255at2"/>
<dbReference type="Proteomes" id="UP000245533">
    <property type="component" value="Unassembled WGS sequence"/>
</dbReference>
<evidence type="ECO:0000256" key="9">
    <source>
        <dbReference type="HAMAP-Rule" id="MF_00530"/>
    </source>
</evidence>
<keyword evidence="4 9" id="KW-0813">Transport</keyword>
<reference evidence="12 13" key="1">
    <citation type="submission" date="2018-05" db="EMBL/GenBank/DDBJ databases">
        <title>Rhodohalobacter halophilus gen. nov., sp. nov., a moderately halophilic member of the family Balneolaceae.</title>
        <authorList>
            <person name="Liu Z.-W."/>
        </authorList>
    </citation>
    <scope>NUCLEOTIDE SEQUENCE [LARGE SCALE GENOMIC DNA]</scope>
    <source>
        <strain evidence="12 13">8A47</strain>
    </source>
</reference>
<dbReference type="InterPro" id="IPR036771">
    <property type="entry name" value="ATPsynth_dsu/esu_N"/>
</dbReference>
<dbReference type="CDD" id="cd12152">
    <property type="entry name" value="F1-ATPase_delta"/>
    <property type="match status" value="1"/>
</dbReference>
<proteinExistence type="inferred from homology"/>
<dbReference type="Pfam" id="PF02823">
    <property type="entry name" value="ATP-synt_DE_N"/>
    <property type="match status" value="1"/>
</dbReference>
<keyword evidence="7 9" id="KW-0139">CF(1)</keyword>
<keyword evidence="9" id="KW-0375">Hydrogen ion transport</keyword>
<dbReference type="GO" id="GO:0005886">
    <property type="term" value="C:plasma membrane"/>
    <property type="evidence" value="ECO:0007669"/>
    <property type="project" value="UniProtKB-SubCell"/>
</dbReference>
<keyword evidence="8 9" id="KW-0066">ATP synthesis</keyword>
<dbReference type="NCBIfam" id="TIGR01216">
    <property type="entry name" value="ATP_synt_epsi"/>
    <property type="match status" value="1"/>
</dbReference>